<reference evidence="2" key="1">
    <citation type="submission" date="2021-01" db="EMBL/GenBank/DDBJ databases">
        <title>Adiantum capillus-veneris genome.</title>
        <authorList>
            <person name="Fang Y."/>
            <person name="Liao Q."/>
        </authorList>
    </citation>
    <scope>NUCLEOTIDE SEQUENCE</scope>
    <source>
        <strain evidence="2">H3</strain>
        <tissue evidence="2">Leaf</tissue>
    </source>
</reference>
<evidence type="ECO:0000256" key="1">
    <source>
        <dbReference type="SAM" id="MobiDB-lite"/>
    </source>
</evidence>
<gene>
    <name evidence="2" type="ORF">GOP47_0009975</name>
</gene>
<name>A0A9D4UXU5_ADICA</name>
<proteinExistence type="predicted"/>
<comment type="caution">
    <text evidence="2">The sequence shown here is derived from an EMBL/GenBank/DDBJ whole genome shotgun (WGS) entry which is preliminary data.</text>
</comment>
<sequence length="145" mass="16848">MPPSPTHRHHEPEMSNIDNFIARKPMIHRHTILERSDAKKQATWGSHQVGWSVAPPQLAHRLPRSTTRKKQFVHSRNVDEQPPNQHRLIQDGTDCRTEANHKRNTFLIYPNDPPQQSIHIPPLKAHKVPPTRAKTARNLPWVEIH</sequence>
<dbReference type="AlphaFoldDB" id="A0A9D4UXU5"/>
<protein>
    <submittedName>
        <fullName evidence="2">Uncharacterized protein</fullName>
    </submittedName>
</protein>
<feature type="region of interest" description="Disordered" evidence="1">
    <location>
        <begin position="38"/>
        <end position="89"/>
    </location>
</feature>
<evidence type="ECO:0000313" key="3">
    <source>
        <dbReference type="Proteomes" id="UP000886520"/>
    </source>
</evidence>
<dbReference type="EMBL" id="JABFUD020000009">
    <property type="protein sequence ID" value="KAI5075899.1"/>
    <property type="molecule type" value="Genomic_DNA"/>
</dbReference>
<feature type="compositionally biased region" description="Basic residues" evidence="1">
    <location>
        <begin position="61"/>
        <end position="73"/>
    </location>
</feature>
<evidence type="ECO:0000313" key="2">
    <source>
        <dbReference type="EMBL" id="KAI5075899.1"/>
    </source>
</evidence>
<dbReference type="Proteomes" id="UP000886520">
    <property type="component" value="Chromosome 9"/>
</dbReference>
<organism evidence="2 3">
    <name type="scientific">Adiantum capillus-veneris</name>
    <name type="common">Maidenhair fern</name>
    <dbReference type="NCBI Taxonomy" id="13818"/>
    <lineage>
        <taxon>Eukaryota</taxon>
        <taxon>Viridiplantae</taxon>
        <taxon>Streptophyta</taxon>
        <taxon>Embryophyta</taxon>
        <taxon>Tracheophyta</taxon>
        <taxon>Polypodiopsida</taxon>
        <taxon>Polypodiidae</taxon>
        <taxon>Polypodiales</taxon>
        <taxon>Pteridineae</taxon>
        <taxon>Pteridaceae</taxon>
        <taxon>Vittarioideae</taxon>
        <taxon>Adiantum</taxon>
    </lineage>
</organism>
<keyword evidence="3" id="KW-1185">Reference proteome</keyword>
<accession>A0A9D4UXU5</accession>